<dbReference type="Proteomes" id="UP000663838">
    <property type="component" value="Unassembled WGS sequence"/>
</dbReference>
<evidence type="ECO:0008006" key="6">
    <source>
        <dbReference type="Google" id="ProtNLM"/>
    </source>
</evidence>
<dbReference type="InterPro" id="IPR012337">
    <property type="entry name" value="RNaseH-like_sf"/>
</dbReference>
<accession>A0A821W7M9</accession>
<dbReference type="Pfam" id="PF14291">
    <property type="entry name" value="DUF4371"/>
    <property type="match status" value="1"/>
</dbReference>
<gene>
    <name evidence="3" type="ORF">KIK155_LOCUS21057</name>
    <name evidence="4" type="ORF">TOA249_LOCUS31857</name>
</gene>
<evidence type="ECO:0000313" key="3">
    <source>
        <dbReference type="EMBL" id="CAF3603496.1"/>
    </source>
</evidence>
<dbReference type="InterPro" id="IPR008906">
    <property type="entry name" value="HATC_C_dom"/>
</dbReference>
<dbReference type="InterPro" id="IPR025398">
    <property type="entry name" value="DUF4371"/>
</dbReference>
<sequence length="835" mass="96073">MPSVKRSITLLSYNFSKKTRNDTEDLASSSNTPTTTITIMNDDSSLGVSSDSQNLNNVIVEPDCAAESNELNAIDSRPDTNNKDIGYYILNKLPIDDNLKYSLLTNHFKPNGKYSFPTAYSNDQKTSRRFLISWLNDNSFLAYSPYIEGCYCINCVLFRNVQGQKLELFVDTPCYKYKHLKHFSTSLKSHINSQFHQNSMIATDNFIRTYKDPSLSISSLIDKNRIEKINRNKAILLSIIKIIITCARQNIPIRGHSDESISEIRSNVDDINCPAGSNFIALLKQRIDAGDEILRDHIQYGPKNALYTSSQVQNEIIDCIHKYMLNDILHRIENCLFSIIVDETTDASTVEQVSLSIRYYDNKTNDIREDFLAFIETVSCTGESISNIILDYLRAYNLPFDNCIGQAYDGASNMAGIYRGCQALIKQKCPDADYYHCSNHCLNLALIDSCGIAHIRNMMGTIKEVINFFSDSPKRMQALRSEINDYQGEYVSLTNKKRLISLCDTRWVDRSTSIETFLELYIPIINTLDKFRHGKLKDPTAEQLFHAINNFQHIISTCISCFLLSDIVPISRLLETETLDFSSANQHVEELLHKFEQRKLQAQDYFDNVIYSHAGELCKELFVTPTIPRHAVLSYRKQNTPVPNPEIFYCDRVYLPFLDELINNISGRLSSLKCERIILLSKPRPELILRENSFELSKSLSKQFADRLPSPLQLNSELERWQKKCNDLLKMNEEWKKKWINELIKEADHVLFPNVRFLLIFLATLPVSTASAERSFSKLSSIKTYHRSTMKQNRLNGLAMAYIHKDINIDADEILKIYCQKYNRRLDFGMQKTKY</sequence>
<feature type="domain" description="DUF4371" evidence="2">
    <location>
        <begin position="192"/>
        <end position="420"/>
    </location>
</feature>
<dbReference type="InterPro" id="IPR052958">
    <property type="entry name" value="IFN-induced_PKR_regulator"/>
</dbReference>
<organism evidence="4 5">
    <name type="scientific">Rotaria socialis</name>
    <dbReference type="NCBI Taxonomy" id="392032"/>
    <lineage>
        <taxon>Eukaryota</taxon>
        <taxon>Metazoa</taxon>
        <taxon>Spiralia</taxon>
        <taxon>Gnathifera</taxon>
        <taxon>Rotifera</taxon>
        <taxon>Eurotatoria</taxon>
        <taxon>Bdelloidea</taxon>
        <taxon>Philodinida</taxon>
        <taxon>Philodinidae</taxon>
        <taxon>Rotaria</taxon>
    </lineage>
</organism>
<comment type="caution">
    <text evidence="4">The sequence shown here is derived from an EMBL/GenBank/DDBJ whole genome shotgun (WGS) entry which is preliminary data.</text>
</comment>
<feature type="domain" description="HAT C-terminal dimerisation" evidence="1">
    <location>
        <begin position="740"/>
        <end position="806"/>
    </location>
</feature>
<reference evidence="4" key="1">
    <citation type="submission" date="2021-02" db="EMBL/GenBank/DDBJ databases">
        <authorList>
            <person name="Nowell W R."/>
        </authorList>
    </citation>
    <scope>NUCLEOTIDE SEQUENCE</scope>
</reference>
<dbReference type="EMBL" id="CAJOBS010006943">
    <property type="protein sequence ID" value="CAF4917552.1"/>
    <property type="molecule type" value="Genomic_DNA"/>
</dbReference>
<evidence type="ECO:0000259" key="2">
    <source>
        <dbReference type="Pfam" id="PF14291"/>
    </source>
</evidence>
<evidence type="ECO:0000259" key="1">
    <source>
        <dbReference type="Pfam" id="PF05699"/>
    </source>
</evidence>
<dbReference type="GO" id="GO:0046983">
    <property type="term" value="F:protein dimerization activity"/>
    <property type="evidence" value="ECO:0007669"/>
    <property type="project" value="InterPro"/>
</dbReference>
<dbReference type="EMBL" id="CAJNYV010003711">
    <property type="protein sequence ID" value="CAF3603496.1"/>
    <property type="molecule type" value="Genomic_DNA"/>
</dbReference>
<proteinExistence type="predicted"/>
<dbReference type="Proteomes" id="UP000663865">
    <property type="component" value="Unassembled WGS sequence"/>
</dbReference>
<name>A0A821W7M9_9BILA</name>
<dbReference type="PANTHER" id="PTHR46289">
    <property type="entry name" value="52 KDA REPRESSOR OF THE INHIBITOR OF THE PROTEIN KINASE-LIKE PROTEIN-RELATED"/>
    <property type="match status" value="1"/>
</dbReference>
<dbReference type="SUPFAM" id="SSF53098">
    <property type="entry name" value="Ribonuclease H-like"/>
    <property type="match status" value="1"/>
</dbReference>
<dbReference type="PANTHER" id="PTHR46289:SF17">
    <property type="entry name" value="HAT C-TERMINAL DIMERISATION DOMAIN-CONTAINING PROTEIN"/>
    <property type="match status" value="1"/>
</dbReference>
<dbReference type="Pfam" id="PF05699">
    <property type="entry name" value="Dimer_Tnp_hAT"/>
    <property type="match status" value="1"/>
</dbReference>
<evidence type="ECO:0000313" key="4">
    <source>
        <dbReference type="EMBL" id="CAF4917552.1"/>
    </source>
</evidence>
<dbReference type="AlphaFoldDB" id="A0A821W7M9"/>
<evidence type="ECO:0000313" key="5">
    <source>
        <dbReference type="Proteomes" id="UP000663838"/>
    </source>
</evidence>
<protein>
    <recommendedName>
        <fullName evidence="6">52 kDa repressor of the inhibitor of the protein kinase-like</fullName>
    </recommendedName>
</protein>